<evidence type="ECO:0000313" key="4">
    <source>
        <dbReference type="EMBL" id="PJG53066.1"/>
    </source>
</evidence>
<comment type="caution">
    <text evidence="4">The sequence shown here is derived from an EMBL/GenBank/DDBJ whole genome shotgun (WGS) entry which is preliminary data.</text>
</comment>
<dbReference type="AlphaFoldDB" id="A0A2M8R5G6"/>
<feature type="domain" description="Lipoyl-binding" evidence="3">
    <location>
        <begin position="31"/>
        <end position="93"/>
    </location>
</feature>
<dbReference type="Gene3D" id="2.40.50.100">
    <property type="match status" value="1"/>
</dbReference>
<feature type="region of interest" description="Disordered" evidence="2">
    <location>
        <begin position="1"/>
        <end position="25"/>
    </location>
</feature>
<proteinExistence type="predicted"/>
<name>A0A2M8R5G6_9BRAD</name>
<evidence type="ECO:0000256" key="1">
    <source>
        <dbReference type="ARBA" id="ARBA00023267"/>
    </source>
</evidence>
<dbReference type="EMBL" id="PGVG01000019">
    <property type="protein sequence ID" value="PJG53066.1"/>
    <property type="molecule type" value="Genomic_DNA"/>
</dbReference>
<sequence>MRGLARSLRYRDPMRAPASASPETNQLMARAPIPGMVLTINIVPGQSVAGGAALMTIESMKLETIIRAPKHGVVSRIHFKEGESFERDAVLVSLVEEGI</sequence>
<dbReference type="PANTHER" id="PTHR45266">
    <property type="entry name" value="OXALOACETATE DECARBOXYLASE ALPHA CHAIN"/>
    <property type="match status" value="1"/>
</dbReference>
<evidence type="ECO:0000313" key="5">
    <source>
        <dbReference type="Proteomes" id="UP000231194"/>
    </source>
</evidence>
<keyword evidence="1" id="KW-0092">Biotin</keyword>
<dbReference type="InterPro" id="IPR050709">
    <property type="entry name" value="Biotin_Carboxyl_Carrier/Decarb"/>
</dbReference>
<protein>
    <recommendedName>
        <fullName evidence="3">Lipoyl-binding domain-containing protein</fullName>
    </recommendedName>
</protein>
<dbReference type="Pfam" id="PF00364">
    <property type="entry name" value="Biotin_lipoyl"/>
    <property type="match status" value="1"/>
</dbReference>
<evidence type="ECO:0000256" key="2">
    <source>
        <dbReference type="SAM" id="MobiDB-lite"/>
    </source>
</evidence>
<dbReference type="PANTHER" id="PTHR45266:SF3">
    <property type="entry name" value="OXALOACETATE DECARBOXYLASE ALPHA CHAIN"/>
    <property type="match status" value="1"/>
</dbReference>
<accession>A0A2M8R5G6</accession>
<dbReference type="InterPro" id="IPR000089">
    <property type="entry name" value="Biotin_lipoyl"/>
</dbReference>
<keyword evidence="5" id="KW-1185">Reference proteome</keyword>
<dbReference type="CDD" id="cd06850">
    <property type="entry name" value="biotinyl_domain"/>
    <property type="match status" value="1"/>
</dbReference>
<dbReference type="InterPro" id="IPR011053">
    <property type="entry name" value="Single_hybrid_motif"/>
</dbReference>
<organism evidence="4 5">
    <name type="scientific">Bradyrhizobium forestalis</name>
    <dbReference type="NCBI Taxonomy" id="1419263"/>
    <lineage>
        <taxon>Bacteria</taxon>
        <taxon>Pseudomonadati</taxon>
        <taxon>Pseudomonadota</taxon>
        <taxon>Alphaproteobacteria</taxon>
        <taxon>Hyphomicrobiales</taxon>
        <taxon>Nitrobacteraceae</taxon>
        <taxon>Bradyrhizobium</taxon>
    </lineage>
</organism>
<evidence type="ECO:0000259" key="3">
    <source>
        <dbReference type="Pfam" id="PF00364"/>
    </source>
</evidence>
<dbReference type="SUPFAM" id="SSF51230">
    <property type="entry name" value="Single hybrid motif"/>
    <property type="match status" value="1"/>
</dbReference>
<reference evidence="4 5" key="1">
    <citation type="submission" date="2017-11" db="EMBL/GenBank/DDBJ databases">
        <title>Bradyrhizobium forestalis sp. nov., an efficient nitrogen-fixing bacterium isolated from nodules of forest legume species in the Amazon.</title>
        <authorList>
            <person name="Costa E.M."/>
            <person name="Guimaraes A."/>
            <person name="Carvalho T.S."/>
            <person name="Rodrigues T.L."/>
            <person name="Ribeiro P.R.A."/>
            <person name="Lebbe L."/>
            <person name="Willems A."/>
            <person name="Moreira F.M.S."/>
        </authorList>
    </citation>
    <scope>NUCLEOTIDE SEQUENCE [LARGE SCALE GENOMIC DNA]</scope>
    <source>
        <strain evidence="4 5">INPA54B</strain>
    </source>
</reference>
<gene>
    <name evidence="4" type="ORF">CVM73_22005</name>
</gene>
<dbReference type="Proteomes" id="UP000231194">
    <property type="component" value="Unassembled WGS sequence"/>
</dbReference>